<dbReference type="InterPro" id="IPR001424">
    <property type="entry name" value="SOD_Cu_Zn_dom"/>
</dbReference>
<proteinExistence type="evidence at transcript level"/>
<protein>
    <submittedName>
        <fullName evidence="2">Putative cu2+/zn2+ superoxide dismutase sod1</fullName>
    </submittedName>
</protein>
<organism evidence="2">
    <name type="scientific">Amblyomma triste</name>
    <name type="common">Neotropical tick</name>
    <dbReference type="NCBI Taxonomy" id="251400"/>
    <lineage>
        <taxon>Eukaryota</taxon>
        <taxon>Metazoa</taxon>
        <taxon>Ecdysozoa</taxon>
        <taxon>Arthropoda</taxon>
        <taxon>Chelicerata</taxon>
        <taxon>Arachnida</taxon>
        <taxon>Acari</taxon>
        <taxon>Parasitiformes</taxon>
        <taxon>Ixodida</taxon>
        <taxon>Ixodoidea</taxon>
        <taxon>Ixodidae</taxon>
        <taxon>Amblyomminae</taxon>
        <taxon>Amblyomma</taxon>
    </lineage>
</organism>
<dbReference type="GO" id="GO:0005507">
    <property type="term" value="F:copper ion binding"/>
    <property type="evidence" value="ECO:0007669"/>
    <property type="project" value="InterPro"/>
</dbReference>
<feature type="non-terminal residue" evidence="2">
    <location>
        <position position="1"/>
    </location>
</feature>
<dbReference type="Gene3D" id="2.60.40.200">
    <property type="entry name" value="Superoxide dismutase, copper/zinc binding domain"/>
    <property type="match status" value="1"/>
</dbReference>
<dbReference type="CDD" id="cd00305">
    <property type="entry name" value="Cu-Zn_Superoxide_Dismutase"/>
    <property type="match status" value="1"/>
</dbReference>
<dbReference type="PRINTS" id="PR00068">
    <property type="entry name" value="CUZNDISMTASE"/>
</dbReference>
<name>A0A023G2Q1_AMBTT</name>
<evidence type="ECO:0000259" key="1">
    <source>
        <dbReference type="Pfam" id="PF00080"/>
    </source>
</evidence>
<evidence type="ECO:0000313" key="2">
    <source>
        <dbReference type="EMBL" id="JAC28029.1"/>
    </source>
</evidence>
<dbReference type="InterPro" id="IPR036423">
    <property type="entry name" value="SOD-like_Cu/Zn_dom_sf"/>
</dbReference>
<dbReference type="EMBL" id="GBBM01007389">
    <property type="protein sequence ID" value="JAC28029.1"/>
    <property type="molecule type" value="mRNA"/>
</dbReference>
<accession>A0A023G2Q1</accession>
<sequence length="179" mass="19393">ASLAAVLVPVVSGNAEPSTCCHTMLAEGVTCRSRFGFVSWWPLFVLTCILPSARTVERRAVCYAPGPVFMQLFFVQESIEHSVVITGDITGLQPGAHGMHVHSFGDLTNGCNSTGSHFNPMHKDHGAPEDRERHVGDLGNIKADAEGKARVYITDGMISLVGLKWDPVELQPLVRSPKE</sequence>
<dbReference type="InterPro" id="IPR024134">
    <property type="entry name" value="SOD_Cu/Zn_/chaperone"/>
</dbReference>
<reference evidence="2" key="1">
    <citation type="submission" date="2014-03" db="EMBL/GenBank/DDBJ databases">
        <title>The sialotranscriptome of Amblyomma triste, Amblyomma parvum and Amblyomma cajennense ticks, uncovered by 454-based RNA-seq.</title>
        <authorList>
            <person name="Garcia G.R."/>
            <person name="Gardinassi L.G."/>
            <person name="Ribeiro J.M."/>
            <person name="Anatriello E."/>
            <person name="Ferreira B.R."/>
            <person name="Moreira H.N."/>
            <person name="Mafra C."/>
            <person name="Olegario M.M."/>
            <person name="Szabo P.J."/>
            <person name="Miranda-Santos I.K."/>
            <person name="Maruyama S.R."/>
        </authorList>
    </citation>
    <scope>NUCLEOTIDE SEQUENCE</scope>
    <source>
        <strain evidence="2">Mato Grasso do Sul</strain>
        <tissue evidence="2">Salivary glands</tissue>
    </source>
</reference>
<feature type="domain" description="Superoxide dismutase copper/zinc binding" evidence="1">
    <location>
        <begin position="73"/>
        <end position="162"/>
    </location>
</feature>
<dbReference type="PANTHER" id="PTHR10003">
    <property type="entry name" value="SUPEROXIDE DISMUTASE CU-ZN -RELATED"/>
    <property type="match status" value="1"/>
</dbReference>
<dbReference type="AlphaFoldDB" id="A0A023G2Q1"/>
<dbReference type="Pfam" id="PF00080">
    <property type="entry name" value="Sod_Cu"/>
    <property type="match status" value="1"/>
</dbReference>
<dbReference type="GO" id="GO:0006801">
    <property type="term" value="P:superoxide metabolic process"/>
    <property type="evidence" value="ECO:0007669"/>
    <property type="project" value="InterPro"/>
</dbReference>
<dbReference type="SUPFAM" id="SSF49329">
    <property type="entry name" value="Cu,Zn superoxide dismutase-like"/>
    <property type="match status" value="1"/>
</dbReference>